<name>A0ABW8APL9_9ACTN</name>
<organism evidence="1 2">
    <name type="scientific">Spongisporangium articulatum</name>
    <dbReference type="NCBI Taxonomy" id="3362603"/>
    <lineage>
        <taxon>Bacteria</taxon>
        <taxon>Bacillati</taxon>
        <taxon>Actinomycetota</taxon>
        <taxon>Actinomycetes</taxon>
        <taxon>Kineosporiales</taxon>
        <taxon>Kineosporiaceae</taxon>
        <taxon>Spongisporangium</taxon>
    </lineage>
</organism>
<protein>
    <submittedName>
        <fullName evidence="1">Uncharacterized protein</fullName>
    </submittedName>
</protein>
<sequence>MSTTLLNSAWPAAAVCTPESLTYAPISGIERDRFDGFGVDSAATPSVMSQSVKQFKHFVRLNHGSTVTGSPG</sequence>
<proteinExistence type="predicted"/>
<dbReference type="EMBL" id="JBITLV010000004">
    <property type="protein sequence ID" value="MFI7588329.1"/>
    <property type="molecule type" value="Genomic_DNA"/>
</dbReference>
<comment type="caution">
    <text evidence="1">The sequence shown here is derived from an EMBL/GenBank/DDBJ whole genome shotgun (WGS) entry which is preliminary data.</text>
</comment>
<reference evidence="1 2" key="1">
    <citation type="submission" date="2024-10" db="EMBL/GenBank/DDBJ databases">
        <title>The Natural Products Discovery Center: Release of the First 8490 Sequenced Strains for Exploring Actinobacteria Biosynthetic Diversity.</title>
        <authorList>
            <person name="Kalkreuter E."/>
            <person name="Kautsar S.A."/>
            <person name="Yang D."/>
            <person name="Bader C.D."/>
            <person name="Teijaro C.N."/>
            <person name="Fluegel L."/>
            <person name="Davis C.M."/>
            <person name="Simpson J.R."/>
            <person name="Lauterbach L."/>
            <person name="Steele A.D."/>
            <person name="Gui C."/>
            <person name="Meng S."/>
            <person name="Li G."/>
            <person name="Viehrig K."/>
            <person name="Ye F."/>
            <person name="Su P."/>
            <person name="Kiefer A.F."/>
            <person name="Nichols A."/>
            <person name="Cepeda A.J."/>
            <person name="Yan W."/>
            <person name="Fan B."/>
            <person name="Jiang Y."/>
            <person name="Adhikari A."/>
            <person name="Zheng C.-J."/>
            <person name="Schuster L."/>
            <person name="Cowan T.M."/>
            <person name="Smanski M.J."/>
            <person name="Chevrette M.G."/>
            <person name="De Carvalho L.P.S."/>
            <person name="Shen B."/>
        </authorList>
    </citation>
    <scope>NUCLEOTIDE SEQUENCE [LARGE SCALE GENOMIC DNA]</scope>
    <source>
        <strain evidence="1 2">NPDC049639</strain>
    </source>
</reference>
<accession>A0ABW8APL9</accession>
<evidence type="ECO:0000313" key="2">
    <source>
        <dbReference type="Proteomes" id="UP001612915"/>
    </source>
</evidence>
<evidence type="ECO:0000313" key="1">
    <source>
        <dbReference type="EMBL" id="MFI7588329.1"/>
    </source>
</evidence>
<dbReference type="RefSeq" id="WP_398281692.1">
    <property type="nucleotide sequence ID" value="NZ_JBITLV010000004.1"/>
</dbReference>
<dbReference type="Proteomes" id="UP001612915">
    <property type="component" value="Unassembled WGS sequence"/>
</dbReference>
<gene>
    <name evidence="1" type="ORF">ACIB24_14765</name>
</gene>
<keyword evidence="2" id="KW-1185">Reference proteome</keyword>